<evidence type="ECO:0000313" key="4">
    <source>
        <dbReference type="EMBL" id="GHP03772.1"/>
    </source>
</evidence>
<accession>A0A830HAU4</accession>
<organism evidence="4 5">
    <name type="scientific">Pycnococcus provasolii</name>
    <dbReference type="NCBI Taxonomy" id="41880"/>
    <lineage>
        <taxon>Eukaryota</taxon>
        <taxon>Viridiplantae</taxon>
        <taxon>Chlorophyta</taxon>
        <taxon>Pseudoscourfieldiophyceae</taxon>
        <taxon>Pseudoscourfieldiales</taxon>
        <taxon>Pycnococcaceae</taxon>
        <taxon>Pycnococcus</taxon>
    </lineage>
</organism>
<dbReference type="GO" id="GO:0016747">
    <property type="term" value="F:acyltransferase activity, transferring groups other than amino-acyl groups"/>
    <property type="evidence" value="ECO:0007669"/>
    <property type="project" value="InterPro"/>
</dbReference>
<keyword evidence="2" id="KW-0012">Acyltransferase</keyword>
<dbReference type="Gene3D" id="3.40.630.30">
    <property type="match status" value="1"/>
</dbReference>
<dbReference type="InterPro" id="IPR000182">
    <property type="entry name" value="GNAT_dom"/>
</dbReference>
<evidence type="ECO:0000313" key="5">
    <source>
        <dbReference type="Proteomes" id="UP000660262"/>
    </source>
</evidence>
<dbReference type="PANTHER" id="PTHR43877">
    <property type="entry name" value="AMINOALKYLPHOSPHONATE N-ACETYLTRANSFERASE-RELATED-RELATED"/>
    <property type="match status" value="1"/>
</dbReference>
<dbReference type="OrthoDB" id="41532at2759"/>
<evidence type="ECO:0000256" key="1">
    <source>
        <dbReference type="ARBA" id="ARBA00022679"/>
    </source>
</evidence>
<dbReference type="EMBL" id="BNJQ01000006">
    <property type="protein sequence ID" value="GHP03772.1"/>
    <property type="molecule type" value="Genomic_DNA"/>
</dbReference>
<dbReference type="AlphaFoldDB" id="A0A830HAU4"/>
<evidence type="ECO:0000256" key="2">
    <source>
        <dbReference type="ARBA" id="ARBA00023315"/>
    </source>
</evidence>
<evidence type="ECO:0000259" key="3">
    <source>
        <dbReference type="PROSITE" id="PS51186"/>
    </source>
</evidence>
<comment type="caution">
    <text evidence="4">The sequence shown here is derived from an EMBL/GenBank/DDBJ whole genome shotgun (WGS) entry which is preliminary data.</text>
</comment>
<dbReference type="PROSITE" id="PS51186">
    <property type="entry name" value="GNAT"/>
    <property type="match status" value="1"/>
</dbReference>
<protein>
    <recommendedName>
        <fullName evidence="3">N-acetyltransferase domain-containing protein</fullName>
    </recommendedName>
</protein>
<dbReference type="InterPro" id="IPR050832">
    <property type="entry name" value="Bact_Acetyltransf"/>
</dbReference>
<keyword evidence="1" id="KW-0808">Transferase</keyword>
<gene>
    <name evidence="4" type="ORF">PPROV_000252700</name>
</gene>
<name>A0A830HAU4_9CHLO</name>
<feature type="domain" description="N-acetyltransferase" evidence="3">
    <location>
        <begin position="49"/>
        <end position="238"/>
    </location>
</feature>
<dbReference type="InterPro" id="IPR016181">
    <property type="entry name" value="Acyl_CoA_acyltransferase"/>
</dbReference>
<dbReference type="PANTHER" id="PTHR43877:SF2">
    <property type="entry name" value="AMINOALKYLPHOSPHONATE N-ACETYLTRANSFERASE-RELATED"/>
    <property type="match status" value="1"/>
</dbReference>
<reference evidence="4" key="1">
    <citation type="submission" date="2020-10" db="EMBL/GenBank/DDBJ databases">
        <title>Unveiling of a novel bifunctional photoreceptor, Dualchrome1, isolated from a cosmopolitan green alga.</title>
        <authorList>
            <person name="Suzuki S."/>
            <person name="Kawachi M."/>
        </authorList>
    </citation>
    <scope>NUCLEOTIDE SEQUENCE</scope>
    <source>
        <strain evidence="4">NIES 2893</strain>
    </source>
</reference>
<sequence>MATMAPPPRVVMAGGAGATPHSATENIPTTTVVMAGGAGAKQYGVEKGIRLENISPATYAGTAKLFSDFIGGKGLCFGICSYAWCPTEVQEYSKLYEMHPDLRDTTVVAVREADGVVVGVLKMSVYGQPRSSEDEMIHAMTFGEAYIEHVAVSLEARGKGVGTRMLQWVEAKARERGATLLTLLVVSGNPAYRLYERAGLVAKPDGCVEGCYSSCLSACLVGLPHGRCGAKKMEKALR</sequence>
<proteinExistence type="predicted"/>
<dbReference type="SUPFAM" id="SSF55729">
    <property type="entry name" value="Acyl-CoA N-acyltransferases (Nat)"/>
    <property type="match status" value="1"/>
</dbReference>
<keyword evidence="5" id="KW-1185">Reference proteome</keyword>
<dbReference type="Pfam" id="PF00583">
    <property type="entry name" value="Acetyltransf_1"/>
    <property type="match status" value="1"/>
</dbReference>
<dbReference type="CDD" id="cd04301">
    <property type="entry name" value="NAT_SF"/>
    <property type="match status" value="1"/>
</dbReference>
<dbReference type="Proteomes" id="UP000660262">
    <property type="component" value="Unassembled WGS sequence"/>
</dbReference>